<comment type="similarity">
    <text evidence="1">Belongs to the AB hydrolase superfamily.</text>
</comment>
<dbReference type="ESTHER" id="phera-PrKAI2d4">
    <property type="family name" value="RsbQ-like"/>
</dbReference>
<dbReference type="InterPro" id="IPR000073">
    <property type="entry name" value="AB_hydrolase_1"/>
</dbReference>
<evidence type="ECO:0000256" key="2">
    <source>
        <dbReference type="ARBA" id="ARBA00022801"/>
    </source>
</evidence>
<dbReference type="SMR" id="A0A2U8XQC8"/>
<dbReference type="EMBL" id="MF359001">
    <property type="protein sequence ID" value="AWN64530.1"/>
    <property type="molecule type" value="Genomic_DNA"/>
</dbReference>
<organism evidence="4">
    <name type="scientific">Phelipanche aegyptiaca</name>
    <dbReference type="NCBI Taxonomy" id="99112"/>
    <lineage>
        <taxon>Eukaryota</taxon>
        <taxon>Viridiplantae</taxon>
        <taxon>Streptophyta</taxon>
        <taxon>Embryophyta</taxon>
        <taxon>Tracheophyta</taxon>
        <taxon>Spermatophyta</taxon>
        <taxon>Magnoliopsida</taxon>
        <taxon>eudicotyledons</taxon>
        <taxon>Gunneridae</taxon>
        <taxon>Pentapetalae</taxon>
        <taxon>asterids</taxon>
        <taxon>lamiids</taxon>
        <taxon>Lamiales</taxon>
        <taxon>Orobanchaceae</taxon>
        <taxon>Orobancheae</taxon>
        <taxon>Phelipanche</taxon>
    </lineage>
</organism>
<evidence type="ECO:0000259" key="3">
    <source>
        <dbReference type="Pfam" id="PF12697"/>
    </source>
</evidence>
<dbReference type="SUPFAM" id="SSF53474">
    <property type="entry name" value="alpha/beta-Hydrolases"/>
    <property type="match status" value="1"/>
</dbReference>
<reference evidence="4" key="1">
    <citation type="submission" date="2017-06" db="EMBL/GenBank/DDBJ databases">
        <title>Convergent evolution of strigolactone perception enabled host detection in parasitic plants.</title>
        <authorList>
            <person name="Conn C.E."/>
            <person name="Bythell-Douglas R."/>
            <person name="Neumann D."/>
            <person name="Yoshida S."/>
            <person name="Whittington B."/>
            <person name="Westwood J.H."/>
            <person name="Shirasu K."/>
            <person name="Bond C.S."/>
            <person name="Dyer K.A."/>
            <person name="Nelson D.C."/>
        </authorList>
    </citation>
    <scope>NUCLEOTIDE SEQUENCE</scope>
</reference>
<dbReference type="Pfam" id="PF12697">
    <property type="entry name" value="Abhydrolase_6"/>
    <property type="match status" value="1"/>
</dbReference>
<dbReference type="Gene3D" id="3.40.50.1820">
    <property type="entry name" value="alpha/beta hydrolase"/>
    <property type="match status" value="1"/>
</dbReference>
<protein>
    <submittedName>
        <fullName evidence="4">KAI2d4</fullName>
    </submittedName>
</protein>
<dbReference type="PANTHER" id="PTHR43039">
    <property type="entry name" value="ESTERASE-RELATED"/>
    <property type="match status" value="1"/>
</dbReference>
<proteinExistence type="inferred from homology"/>
<dbReference type="GO" id="GO:0016787">
    <property type="term" value="F:hydrolase activity"/>
    <property type="evidence" value="ECO:0007669"/>
    <property type="project" value="UniProtKB-KW"/>
</dbReference>
<accession>A0A2U8XQC8</accession>
<dbReference type="InterPro" id="IPR029058">
    <property type="entry name" value="AB_hydrolase_fold"/>
</dbReference>
<evidence type="ECO:0000256" key="1">
    <source>
        <dbReference type="ARBA" id="ARBA00008645"/>
    </source>
</evidence>
<dbReference type="AlphaFoldDB" id="A0A2U8XQC8"/>
<dbReference type="ESTHER" id="9lami-a0a2u8xqc8">
    <property type="family name" value="RsbQ-like"/>
</dbReference>
<dbReference type="FunFam" id="3.40.50.1820:FF:000042">
    <property type="entry name" value="probable strigolactone esterase DAD2"/>
    <property type="match status" value="1"/>
</dbReference>
<sequence>MTTIGSAHNVNVLGSGEITVVLSHGFGTDQSVWKYLTPHLVDQYRVILFDNMGAGTTNPDYFDFDRYSTVEGYAYDLIAILEEYNAGKCILVGHSLSAMVAIYASILRPELFRKLITISATPRMSNTDDYHGGYEQKDIDQLLNAMETNYYSTASGMAPLMIGSDMDSKAVQEFSRTVFNVRPDIALSVARIISGMDMRSFLEHVTVPCHIIHSSKDTMVASKSAYYLHKNIGGRSTVEVMPTEGHIPHLSAPGVTTPVLVRHIQHDIV</sequence>
<feature type="domain" description="AB hydrolase-1" evidence="3">
    <location>
        <begin position="20"/>
        <end position="254"/>
    </location>
</feature>
<name>A0A2U8XQC8_9LAMI</name>
<evidence type="ECO:0000313" key="4">
    <source>
        <dbReference type="EMBL" id="AWN64530.1"/>
    </source>
</evidence>
<keyword evidence="2" id="KW-0378">Hydrolase</keyword>